<dbReference type="EMBL" id="AGNL01017583">
    <property type="protein sequence ID" value="EJK64159.1"/>
    <property type="molecule type" value="Genomic_DNA"/>
</dbReference>
<dbReference type="Proteomes" id="UP000266841">
    <property type="component" value="Unassembled WGS sequence"/>
</dbReference>
<organism evidence="2 3">
    <name type="scientific">Thalassiosira oceanica</name>
    <name type="common">Marine diatom</name>
    <dbReference type="NCBI Taxonomy" id="159749"/>
    <lineage>
        <taxon>Eukaryota</taxon>
        <taxon>Sar</taxon>
        <taxon>Stramenopiles</taxon>
        <taxon>Ochrophyta</taxon>
        <taxon>Bacillariophyta</taxon>
        <taxon>Coscinodiscophyceae</taxon>
        <taxon>Thalassiosirophycidae</taxon>
        <taxon>Thalassiosirales</taxon>
        <taxon>Thalassiosiraceae</taxon>
        <taxon>Thalassiosira</taxon>
    </lineage>
</organism>
<evidence type="ECO:0000256" key="1">
    <source>
        <dbReference type="SAM" id="MobiDB-lite"/>
    </source>
</evidence>
<protein>
    <submittedName>
        <fullName evidence="2">Uncharacterized protein</fullName>
    </submittedName>
</protein>
<evidence type="ECO:0000313" key="2">
    <source>
        <dbReference type="EMBL" id="EJK64159.1"/>
    </source>
</evidence>
<sequence>MSPHHLHVCAPLSKSTIVPKCKAGTVERISGNVISWMVGANIAFPQTPDEFPTPEHKKFYGSENCSTSNHPGRMNPNQYFKDTCTVGEWFGDMNGLYGGGHFSPAMNASQVDFEDSTPPAPPGPHPGNPGITLQRGSNWVYTDICNTRRESNKPEWINFDGVMTATSSSLPFSDIPDPNDPNLDQWFEFMRSIQAAPGSNNYNLNTENSQGCDGFHISFILTNTLGYWNEATNTTGCGEGACTYSGYICEIE</sequence>
<gene>
    <name evidence="2" type="ORF">THAOC_15138</name>
</gene>
<comment type="caution">
    <text evidence="2">The sequence shown here is derived from an EMBL/GenBank/DDBJ whole genome shotgun (WGS) entry which is preliminary data.</text>
</comment>
<accession>K0SGQ5</accession>
<evidence type="ECO:0000313" key="3">
    <source>
        <dbReference type="Proteomes" id="UP000266841"/>
    </source>
</evidence>
<reference evidence="2 3" key="1">
    <citation type="journal article" date="2012" name="Genome Biol.">
        <title>Genome and low-iron response of an oceanic diatom adapted to chronic iron limitation.</title>
        <authorList>
            <person name="Lommer M."/>
            <person name="Specht M."/>
            <person name="Roy A.S."/>
            <person name="Kraemer L."/>
            <person name="Andreson R."/>
            <person name="Gutowska M.A."/>
            <person name="Wolf J."/>
            <person name="Bergner S.V."/>
            <person name="Schilhabel M.B."/>
            <person name="Klostermeier U.C."/>
            <person name="Beiko R.G."/>
            <person name="Rosenstiel P."/>
            <person name="Hippler M."/>
            <person name="Laroche J."/>
        </authorList>
    </citation>
    <scope>NUCLEOTIDE SEQUENCE [LARGE SCALE GENOMIC DNA]</scope>
    <source>
        <strain evidence="2 3">CCMP1005</strain>
    </source>
</reference>
<feature type="region of interest" description="Disordered" evidence="1">
    <location>
        <begin position="110"/>
        <end position="135"/>
    </location>
</feature>
<proteinExistence type="predicted"/>
<dbReference type="AlphaFoldDB" id="K0SGQ5"/>
<name>K0SGQ5_THAOC</name>
<keyword evidence="3" id="KW-1185">Reference proteome</keyword>
<feature type="compositionally biased region" description="Pro residues" evidence="1">
    <location>
        <begin position="118"/>
        <end position="127"/>
    </location>
</feature>